<dbReference type="GO" id="GO:0005524">
    <property type="term" value="F:ATP binding"/>
    <property type="evidence" value="ECO:0007669"/>
    <property type="project" value="UniProtKB-KW"/>
</dbReference>
<keyword evidence="1" id="KW-0813">Transport</keyword>
<evidence type="ECO:0000313" key="6">
    <source>
        <dbReference type="Proteomes" id="UP000473325"/>
    </source>
</evidence>
<sequence length="230" mass="24186">MTEHDGAVLTGTALHKSFGATPALRGVDVAIAPGEQVAVTGPSGSGKSTLLHCLAGVTSPDSGFVSLAGHRLDSLSEHQRTRVRRVRIGLVLQFGQLVPDLTAVENVALPLLLEGRRRPDAEQAARGWLERLGVGDRADVRPLELSGGEQQRVAIARGLVTSPDVVLADEPTGALDTVTGEQALQVLVEATRETGAALVVVTHDHRVAAHMERGIALRDGRVELVREPGA</sequence>
<protein>
    <submittedName>
        <fullName evidence="5">ATP-binding cassette domain-containing protein</fullName>
    </submittedName>
</protein>
<feature type="domain" description="ABC transporter" evidence="4">
    <location>
        <begin position="9"/>
        <end position="230"/>
    </location>
</feature>
<accession>A0A6L7F3A3</accession>
<evidence type="ECO:0000256" key="1">
    <source>
        <dbReference type="ARBA" id="ARBA00022448"/>
    </source>
</evidence>
<dbReference type="GO" id="GO:0022857">
    <property type="term" value="F:transmembrane transporter activity"/>
    <property type="evidence" value="ECO:0007669"/>
    <property type="project" value="TreeGrafter"/>
</dbReference>
<dbReference type="PROSITE" id="PS50893">
    <property type="entry name" value="ABC_TRANSPORTER_2"/>
    <property type="match status" value="1"/>
</dbReference>
<dbReference type="InterPro" id="IPR015854">
    <property type="entry name" value="ABC_transpr_LolD-like"/>
</dbReference>
<evidence type="ECO:0000256" key="2">
    <source>
        <dbReference type="ARBA" id="ARBA00022741"/>
    </source>
</evidence>
<evidence type="ECO:0000259" key="4">
    <source>
        <dbReference type="PROSITE" id="PS50893"/>
    </source>
</evidence>
<evidence type="ECO:0000313" key="5">
    <source>
        <dbReference type="EMBL" id="MXG91584.1"/>
    </source>
</evidence>
<proteinExistence type="predicted"/>
<dbReference type="Proteomes" id="UP000473325">
    <property type="component" value="Unassembled WGS sequence"/>
</dbReference>
<dbReference type="Pfam" id="PF00005">
    <property type="entry name" value="ABC_tran"/>
    <property type="match status" value="1"/>
</dbReference>
<dbReference type="PROSITE" id="PS00211">
    <property type="entry name" value="ABC_TRANSPORTER_1"/>
    <property type="match status" value="1"/>
</dbReference>
<keyword evidence="2" id="KW-0547">Nucleotide-binding</keyword>
<dbReference type="GO" id="GO:0005886">
    <property type="term" value="C:plasma membrane"/>
    <property type="evidence" value="ECO:0007669"/>
    <property type="project" value="TreeGrafter"/>
</dbReference>
<name>A0A6L7F3A3_9ACTN</name>
<dbReference type="InterPro" id="IPR003439">
    <property type="entry name" value="ABC_transporter-like_ATP-bd"/>
</dbReference>
<dbReference type="CDD" id="cd03255">
    <property type="entry name" value="ABC_MJ0796_LolCDE_FtsE"/>
    <property type="match status" value="1"/>
</dbReference>
<keyword evidence="3 5" id="KW-0067">ATP-binding</keyword>
<dbReference type="AlphaFoldDB" id="A0A6L7F3A3"/>
<dbReference type="SMART" id="SM00382">
    <property type="entry name" value="AAA"/>
    <property type="match status" value="1"/>
</dbReference>
<keyword evidence="6" id="KW-1185">Reference proteome</keyword>
<dbReference type="InterPro" id="IPR017871">
    <property type="entry name" value="ABC_transporter-like_CS"/>
</dbReference>
<dbReference type="InterPro" id="IPR003593">
    <property type="entry name" value="AAA+_ATPase"/>
</dbReference>
<dbReference type="PANTHER" id="PTHR24220">
    <property type="entry name" value="IMPORT ATP-BINDING PROTEIN"/>
    <property type="match status" value="1"/>
</dbReference>
<reference evidence="5 6" key="1">
    <citation type="submission" date="2019-12" db="EMBL/GenBank/DDBJ databases">
        <authorList>
            <person name="Kun Z."/>
        </authorList>
    </citation>
    <scope>NUCLEOTIDE SEQUENCE [LARGE SCALE GENOMIC DNA]</scope>
    <source>
        <strain evidence="5 6">YIM 123512</strain>
    </source>
</reference>
<dbReference type="InterPro" id="IPR017911">
    <property type="entry name" value="MacB-like_ATP-bd"/>
</dbReference>
<dbReference type="EMBL" id="WUEK01000013">
    <property type="protein sequence ID" value="MXG91584.1"/>
    <property type="molecule type" value="Genomic_DNA"/>
</dbReference>
<dbReference type="PANTHER" id="PTHR24220:SF685">
    <property type="entry name" value="ABC TRANSPORTER RELATED"/>
    <property type="match status" value="1"/>
</dbReference>
<evidence type="ECO:0000256" key="3">
    <source>
        <dbReference type="ARBA" id="ARBA00022840"/>
    </source>
</evidence>
<dbReference type="InterPro" id="IPR027417">
    <property type="entry name" value="P-loop_NTPase"/>
</dbReference>
<gene>
    <name evidence="5" type="ORF">GRQ65_18725</name>
</gene>
<dbReference type="SUPFAM" id="SSF52540">
    <property type="entry name" value="P-loop containing nucleoside triphosphate hydrolases"/>
    <property type="match status" value="1"/>
</dbReference>
<dbReference type="Gene3D" id="3.40.50.300">
    <property type="entry name" value="P-loop containing nucleotide triphosphate hydrolases"/>
    <property type="match status" value="1"/>
</dbReference>
<dbReference type="RefSeq" id="WP_160879512.1">
    <property type="nucleotide sequence ID" value="NZ_WUEK01000013.1"/>
</dbReference>
<organism evidence="5 6">
    <name type="scientific">Nocardioides flavescens</name>
    <dbReference type="NCBI Taxonomy" id="2691959"/>
    <lineage>
        <taxon>Bacteria</taxon>
        <taxon>Bacillati</taxon>
        <taxon>Actinomycetota</taxon>
        <taxon>Actinomycetes</taxon>
        <taxon>Propionibacteriales</taxon>
        <taxon>Nocardioidaceae</taxon>
        <taxon>Nocardioides</taxon>
    </lineage>
</organism>
<dbReference type="GO" id="GO:0016887">
    <property type="term" value="F:ATP hydrolysis activity"/>
    <property type="evidence" value="ECO:0007669"/>
    <property type="project" value="InterPro"/>
</dbReference>
<comment type="caution">
    <text evidence="5">The sequence shown here is derived from an EMBL/GenBank/DDBJ whole genome shotgun (WGS) entry which is preliminary data.</text>
</comment>